<feature type="domain" description="Prepilin type IV endopeptidase peptidase" evidence="3">
    <location>
        <begin position="14"/>
        <end position="115"/>
    </location>
</feature>
<dbReference type="InterPro" id="IPR000045">
    <property type="entry name" value="Prepilin_IV_endopep_pep"/>
</dbReference>
<feature type="transmembrane region" description="Helical" evidence="2">
    <location>
        <begin position="170"/>
        <end position="193"/>
    </location>
</feature>
<feature type="transmembrane region" description="Helical" evidence="2">
    <location>
        <begin position="61"/>
        <end position="83"/>
    </location>
</feature>
<evidence type="ECO:0000259" key="3">
    <source>
        <dbReference type="Pfam" id="PF01478"/>
    </source>
</evidence>
<keyword evidence="2" id="KW-0812">Transmembrane</keyword>
<dbReference type="Gene3D" id="1.20.120.1220">
    <property type="match status" value="1"/>
</dbReference>
<proteinExistence type="inferred from homology"/>
<comment type="caution">
    <text evidence="4">The sequence shown here is derived from an EMBL/GenBank/DDBJ whole genome shotgun (WGS) entry which is preliminary data.</text>
</comment>
<accession>A0A5C5E9N3</accession>
<dbReference type="InterPro" id="IPR050882">
    <property type="entry name" value="Prepilin_peptidase/N-MTase"/>
</dbReference>
<comment type="similarity">
    <text evidence="1">Belongs to the peptidase A24 family.</text>
</comment>
<dbReference type="PANTHER" id="PTHR30487">
    <property type="entry name" value="TYPE 4 PREPILIN-LIKE PROTEINS LEADER PEPTIDE-PROCESSING ENZYME"/>
    <property type="match status" value="1"/>
</dbReference>
<dbReference type="PANTHER" id="PTHR30487:SF0">
    <property type="entry name" value="PREPILIN LEADER PEPTIDASE_N-METHYLTRANSFERASE-RELATED"/>
    <property type="match status" value="1"/>
</dbReference>
<organism evidence="4 5">
    <name type="scientific">Trichococcus shcherbakoviae subsp. psychrophilus</name>
    <dbReference type="NCBI Taxonomy" id="2585775"/>
    <lineage>
        <taxon>Bacteria</taxon>
        <taxon>Bacillati</taxon>
        <taxon>Bacillota</taxon>
        <taxon>Bacilli</taxon>
        <taxon>Lactobacillales</taxon>
        <taxon>Carnobacteriaceae</taxon>
        <taxon>Trichococcus</taxon>
    </lineage>
</organism>
<evidence type="ECO:0000256" key="2">
    <source>
        <dbReference type="SAM" id="Phobius"/>
    </source>
</evidence>
<keyword evidence="5" id="KW-1185">Reference proteome</keyword>
<reference evidence="4 5" key="1">
    <citation type="submission" date="2019-06" db="EMBL/GenBank/DDBJ databases">
        <title>Description Trichococcus psychrophilus sp. nov., isolated from a cold spring, by genomic and phenotypic analyses.</title>
        <authorList>
            <person name="Zakharyuk A."/>
        </authorList>
    </citation>
    <scope>NUCLEOTIDE SEQUENCE [LARGE SCALE GENOMIC DNA]</scope>
    <source>
        <strain evidence="4 5">SKBG</strain>
    </source>
</reference>
<dbReference type="Proteomes" id="UP000313395">
    <property type="component" value="Unassembled WGS sequence"/>
</dbReference>
<keyword evidence="2" id="KW-0472">Membrane</keyword>
<evidence type="ECO:0000313" key="5">
    <source>
        <dbReference type="Proteomes" id="UP000313395"/>
    </source>
</evidence>
<sequence length="196" mass="21332">MKGAITMVTANNLLLLMLVAVSGFFDLKERKIPNKITFTGILIGILFNIITGGWIGLLQSLLGMFAGLAIFFLPFVMGGMGAGDVKLMGAIGSLMGWRFSLVTALYSALVGGVMVLIYLIYTGKLKDTLKKMILALISQLFHLLNQMGYNKTIDQIQQRYVKDGQTYKKIYIPYGVAIAGGTVLVLLATSQGIHIF</sequence>
<name>A0A5C5E9N3_9LACT</name>
<evidence type="ECO:0000256" key="1">
    <source>
        <dbReference type="ARBA" id="ARBA00005801"/>
    </source>
</evidence>
<keyword evidence="2" id="KW-1133">Transmembrane helix</keyword>
<feature type="transmembrane region" description="Helical" evidence="2">
    <location>
        <begin position="6"/>
        <end position="25"/>
    </location>
</feature>
<dbReference type="EMBL" id="VENO01000001">
    <property type="protein sequence ID" value="TNV69869.1"/>
    <property type="molecule type" value="Genomic_DNA"/>
</dbReference>
<feature type="transmembrane region" description="Helical" evidence="2">
    <location>
        <begin position="37"/>
        <end position="55"/>
    </location>
</feature>
<dbReference type="GO" id="GO:0006465">
    <property type="term" value="P:signal peptide processing"/>
    <property type="evidence" value="ECO:0007669"/>
    <property type="project" value="TreeGrafter"/>
</dbReference>
<evidence type="ECO:0000313" key="4">
    <source>
        <dbReference type="EMBL" id="TNV69869.1"/>
    </source>
</evidence>
<feature type="transmembrane region" description="Helical" evidence="2">
    <location>
        <begin position="95"/>
        <end position="120"/>
    </location>
</feature>
<dbReference type="AlphaFoldDB" id="A0A5C5E9N3"/>
<dbReference type="GO" id="GO:0004190">
    <property type="term" value="F:aspartic-type endopeptidase activity"/>
    <property type="evidence" value="ECO:0007669"/>
    <property type="project" value="InterPro"/>
</dbReference>
<protein>
    <recommendedName>
        <fullName evidence="3">Prepilin type IV endopeptidase peptidase domain-containing protein</fullName>
    </recommendedName>
</protein>
<gene>
    <name evidence="4" type="ORF">FHK04_01115</name>
</gene>
<dbReference type="Pfam" id="PF01478">
    <property type="entry name" value="Peptidase_A24"/>
    <property type="match status" value="1"/>
</dbReference>
<dbReference type="GO" id="GO:0005886">
    <property type="term" value="C:plasma membrane"/>
    <property type="evidence" value="ECO:0007669"/>
    <property type="project" value="TreeGrafter"/>
</dbReference>